<keyword evidence="2" id="KW-1185">Reference proteome</keyword>
<dbReference type="AlphaFoldDB" id="A0A0L6UP93"/>
<accession>A0A0L6UP93</accession>
<evidence type="ECO:0000313" key="1">
    <source>
        <dbReference type="EMBL" id="KNZ50336.1"/>
    </source>
</evidence>
<protein>
    <submittedName>
        <fullName evidence="1">Uncharacterized protein</fullName>
    </submittedName>
</protein>
<gene>
    <name evidence="1" type="ORF">VP01_4485g3</name>
</gene>
<comment type="caution">
    <text evidence="1">The sequence shown here is derived from an EMBL/GenBank/DDBJ whole genome shotgun (WGS) entry which is preliminary data.</text>
</comment>
<reference evidence="1 2" key="1">
    <citation type="submission" date="2015-08" db="EMBL/GenBank/DDBJ databases">
        <title>Next Generation Sequencing and Analysis of the Genome of Puccinia sorghi L Schw, the Causal Agent of Maize Common Rust.</title>
        <authorList>
            <person name="Rochi L."/>
            <person name="Burguener G."/>
            <person name="Darino M."/>
            <person name="Turjanski A."/>
            <person name="Kreff E."/>
            <person name="Dieguez M.J."/>
            <person name="Sacco F."/>
        </authorList>
    </citation>
    <scope>NUCLEOTIDE SEQUENCE [LARGE SCALE GENOMIC DNA]</scope>
    <source>
        <strain evidence="1 2">RO10H11247</strain>
    </source>
</reference>
<evidence type="ECO:0000313" key="2">
    <source>
        <dbReference type="Proteomes" id="UP000037035"/>
    </source>
</evidence>
<organism evidence="1 2">
    <name type="scientific">Puccinia sorghi</name>
    <dbReference type="NCBI Taxonomy" id="27349"/>
    <lineage>
        <taxon>Eukaryota</taxon>
        <taxon>Fungi</taxon>
        <taxon>Dikarya</taxon>
        <taxon>Basidiomycota</taxon>
        <taxon>Pucciniomycotina</taxon>
        <taxon>Pucciniomycetes</taxon>
        <taxon>Pucciniales</taxon>
        <taxon>Pucciniaceae</taxon>
        <taxon>Puccinia</taxon>
    </lineage>
</organism>
<dbReference type="VEuPathDB" id="FungiDB:VP01_4485g3"/>
<name>A0A0L6UP93_9BASI</name>
<proteinExistence type="predicted"/>
<dbReference type="EMBL" id="LAVV01009596">
    <property type="protein sequence ID" value="KNZ50336.1"/>
    <property type="molecule type" value="Genomic_DNA"/>
</dbReference>
<sequence length="151" mass="16720">MQHCWLRPRWKGSSIAMFPYSNQPAIHPPAPVQSKLTTSSSLNKLLINGPDPAKIPHHNFDEAIKDSNDAPVRRSLDKLLNPEDLSPTVLNTALALESAEPMNTLNSQDPDNSGFTAVARNQLVPQNYARAVARWDGKKWLEAVETKLSSI</sequence>
<dbReference type="Proteomes" id="UP000037035">
    <property type="component" value="Unassembled WGS sequence"/>
</dbReference>